<evidence type="ECO:0000313" key="3">
    <source>
        <dbReference type="Proteomes" id="UP001140949"/>
    </source>
</evidence>
<gene>
    <name evidence="2" type="ORF">M6B38_254840</name>
</gene>
<feature type="transmembrane region" description="Helical" evidence="1">
    <location>
        <begin position="96"/>
        <end position="113"/>
    </location>
</feature>
<dbReference type="AlphaFoldDB" id="A0AAX6IHH1"/>
<comment type="caution">
    <text evidence="2">The sequence shown here is derived from an EMBL/GenBank/DDBJ whole genome shotgun (WGS) entry which is preliminary data.</text>
</comment>
<proteinExistence type="predicted"/>
<organism evidence="2 3">
    <name type="scientific">Iris pallida</name>
    <name type="common">Sweet iris</name>
    <dbReference type="NCBI Taxonomy" id="29817"/>
    <lineage>
        <taxon>Eukaryota</taxon>
        <taxon>Viridiplantae</taxon>
        <taxon>Streptophyta</taxon>
        <taxon>Embryophyta</taxon>
        <taxon>Tracheophyta</taxon>
        <taxon>Spermatophyta</taxon>
        <taxon>Magnoliopsida</taxon>
        <taxon>Liliopsida</taxon>
        <taxon>Asparagales</taxon>
        <taxon>Iridaceae</taxon>
        <taxon>Iridoideae</taxon>
        <taxon>Irideae</taxon>
        <taxon>Iris</taxon>
    </lineage>
</organism>
<keyword evidence="1" id="KW-0812">Transmembrane</keyword>
<reference evidence="2" key="1">
    <citation type="journal article" date="2023" name="GigaByte">
        <title>Genome assembly of the bearded iris, Iris pallida Lam.</title>
        <authorList>
            <person name="Bruccoleri R.E."/>
            <person name="Oakeley E.J."/>
            <person name="Faust A.M.E."/>
            <person name="Altorfer M."/>
            <person name="Dessus-Babus S."/>
            <person name="Burckhardt D."/>
            <person name="Oertli M."/>
            <person name="Naumann U."/>
            <person name="Petersen F."/>
            <person name="Wong J."/>
        </authorList>
    </citation>
    <scope>NUCLEOTIDE SEQUENCE</scope>
    <source>
        <strain evidence="2">GSM-AAB239-AS_SAM_17_03QT</strain>
    </source>
</reference>
<dbReference type="EMBL" id="JANAVB010001800">
    <property type="protein sequence ID" value="KAJ6852267.1"/>
    <property type="molecule type" value="Genomic_DNA"/>
</dbReference>
<name>A0AAX6IHH1_IRIPA</name>
<dbReference type="GO" id="GO:0016491">
    <property type="term" value="F:oxidoreductase activity"/>
    <property type="evidence" value="ECO:0007669"/>
    <property type="project" value="InterPro"/>
</dbReference>
<keyword evidence="1" id="KW-0472">Membrane</keyword>
<accession>A0AAX6IHH1</accession>
<reference evidence="2" key="2">
    <citation type="submission" date="2023-04" db="EMBL/GenBank/DDBJ databases">
        <authorList>
            <person name="Bruccoleri R.E."/>
            <person name="Oakeley E.J."/>
            <person name="Faust A.-M."/>
            <person name="Dessus-Babus S."/>
            <person name="Altorfer M."/>
            <person name="Burckhardt D."/>
            <person name="Oertli M."/>
            <person name="Naumann U."/>
            <person name="Petersen F."/>
            <person name="Wong J."/>
        </authorList>
    </citation>
    <scope>NUCLEOTIDE SEQUENCE</scope>
    <source>
        <strain evidence="2">GSM-AAB239-AS_SAM_17_03QT</strain>
        <tissue evidence="2">Leaf</tissue>
    </source>
</reference>
<dbReference type="InterPro" id="IPR012171">
    <property type="entry name" value="Fatty_acid_desaturase"/>
</dbReference>
<sequence>MSLLGVGGESQPWVRAGGRMTEMEQAAQELRNKKDDAVRRVPTEKLPFTVGQLEKAIPHCFERSIIKTLSYVVHDQVISSILLYIAFYLIPTLPFSFLFSCLAFVLGLPGLCPHRRMGHRPRMWLPCLFRLQPPR</sequence>
<dbReference type="PANTHER" id="PTHR32100">
    <property type="entry name" value="OMEGA-6 FATTY ACID DESATURASE, CHLOROPLASTIC"/>
    <property type="match status" value="1"/>
</dbReference>
<keyword evidence="3" id="KW-1185">Reference proteome</keyword>
<keyword evidence="1" id="KW-1133">Transmembrane helix</keyword>
<evidence type="ECO:0000256" key="1">
    <source>
        <dbReference type="SAM" id="Phobius"/>
    </source>
</evidence>
<dbReference type="Proteomes" id="UP001140949">
    <property type="component" value="Unassembled WGS sequence"/>
</dbReference>
<protein>
    <submittedName>
        <fullName evidence="2">Delta(12)-fatty-acid desaturase FAD2-like</fullName>
    </submittedName>
</protein>
<evidence type="ECO:0000313" key="2">
    <source>
        <dbReference type="EMBL" id="KAJ6852267.1"/>
    </source>
</evidence>